<name>A0A8H4W247_9HELO</name>
<keyword evidence="2" id="KW-1185">Reference proteome</keyword>
<reference evidence="1 2" key="1">
    <citation type="submission" date="2020-03" db="EMBL/GenBank/DDBJ databases">
        <title>Draft Genome Sequence of Cudoniella acicularis.</title>
        <authorList>
            <person name="Buettner E."/>
            <person name="Kellner H."/>
        </authorList>
    </citation>
    <scope>NUCLEOTIDE SEQUENCE [LARGE SCALE GENOMIC DNA]</scope>
    <source>
        <strain evidence="1 2">DSM 108380</strain>
    </source>
</reference>
<dbReference type="Proteomes" id="UP000566819">
    <property type="component" value="Unassembled WGS sequence"/>
</dbReference>
<dbReference type="AlphaFoldDB" id="A0A8H4W247"/>
<accession>A0A8H4W247</accession>
<evidence type="ECO:0000313" key="1">
    <source>
        <dbReference type="EMBL" id="KAF4630867.1"/>
    </source>
</evidence>
<dbReference type="EMBL" id="JAAMPI010000501">
    <property type="protein sequence ID" value="KAF4630867.1"/>
    <property type="molecule type" value="Genomic_DNA"/>
</dbReference>
<organism evidence="1 2">
    <name type="scientific">Cudoniella acicularis</name>
    <dbReference type="NCBI Taxonomy" id="354080"/>
    <lineage>
        <taxon>Eukaryota</taxon>
        <taxon>Fungi</taxon>
        <taxon>Dikarya</taxon>
        <taxon>Ascomycota</taxon>
        <taxon>Pezizomycotina</taxon>
        <taxon>Leotiomycetes</taxon>
        <taxon>Helotiales</taxon>
        <taxon>Tricladiaceae</taxon>
        <taxon>Cudoniella</taxon>
    </lineage>
</organism>
<proteinExistence type="predicted"/>
<evidence type="ECO:0000313" key="2">
    <source>
        <dbReference type="Proteomes" id="UP000566819"/>
    </source>
</evidence>
<comment type="caution">
    <text evidence="1">The sequence shown here is derived from an EMBL/GenBank/DDBJ whole genome shotgun (WGS) entry which is preliminary data.</text>
</comment>
<sequence length="211" mass="22871">MRWLRRLRVKTKSDKGYSYSAPGAAGQGLRGFFTPSGSLYNLEPLTQEALDWPEVGVAAAAAVHICKMVLVRYVEIGSARGIKSVEFSTLGDVMGHSNHANALDPDRVSLQACRFWHGRARARASCVTGTQTTVTPVAPPIEPTHMADGPHPHVSGFKVLQETDHAQKTCIKQLQEQITCSSLPQSHRYRLAFGCPGSALSDKVVGRTTCS</sequence>
<protein>
    <submittedName>
        <fullName evidence="1">Uncharacterized protein</fullName>
    </submittedName>
</protein>
<gene>
    <name evidence="1" type="ORF">G7Y89_g7268</name>
</gene>